<dbReference type="SUPFAM" id="SSF54060">
    <property type="entry name" value="His-Me finger endonucleases"/>
    <property type="match status" value="1"/>
</dbReference>
<feature type="signal peptide" evidence="2">
    <location>
        <begin position="1"/>
        <end position="22"/>
    </location>
</feature>
<dbReference type="InterPro" id="IPR044925">
    <property type="entry name" value="His-Me_finger_sf"/>
</dbReference>
<dbReference type="GO" id="GO:0003676">
    <property type="term" value="F:nucleic acid binding"/>
    <property type="evidence" value="ECO:0007669"/>
    <property type="project" value="InterPro"/>
</dbReference>
<keyword evidence="5" id="KW-0255">Endonuclease</keyword>
<dbReference type="InterPro" id="IPR001604">
    <property type="entry name" value="Endo_G_ENPP1-like_dom"/>
</dbReference>
<dbReference type="PANTHER" id="PTHR21472:SF26">
    <property type="entry name" value="ENDONUCLEASE DOMAIN CONTAINING 1"/>
    <property type="match status" value="1"/>
</dbReference>
<reference evidence="5 6" key="1">
    <citation type="submission" date="2021-07" db="EMBL/GenBank/DDBJ databases">
        <authorList>
            <person name="Imarazene B."/>
            <person name="Zahm M."/>
            <person name="Klopp C."/>
            <person name="Cabau C."/>
            <person name="Beille S."/>
            <person name="Jouanno E."/>
            <person name="Castinel A."/>
            <person name="Lluch J."/>
            <person name="Gil L."/>
            <person name="Kuchtly C."/>
            <person name="Lopez Roques C."/>
            <person name="Donnadieu C."/>
            <person name="Parrinello H."/>
            <person name="Journot L."/>
            <person name="Du K."/>
            <person name="Schartl M."/>
            <person name="Retaux S."/>
            <person name="Guiguen Y."/>
        </authorList>
    </citation>
    <scope>NUCLEOTIDE SEQUENCE [LARGE SCALE GENOMIC DNA]</scope>
    <source>
        <strain evidence="5">Pach_M1</strain>
        <tissue evidence="5">Testis</tissue>
    </source>
</reference>
<dbReference type="PANTHER" id="PTHR21472">
    <property type="entry name" value="ENDONUCLEASE DOMAIN-CONTAINING 1 PROTEIN ENDOD1"/>
    <property type="match status" value="1"/>
</dbReference>
<dbReference type="SMART" id="SM00477">
    <property type="entry name" value="NUC"/>
    <property type="match status" value="1"/>
</dbReference>
<evidence type="ECO:0000256" key="2">
    <source>
        <dbReference type="SAM" id="SignalP"/>
    </source>
</evidence>
<dbReference type="InterPro" id="IPR020821">
    <property type="entry name" value="ENPP1-3/EXOG-like_nuc-like"/>
</dbReference>
<organism evidence="5 6">
    <name type="scientific">Astyanax mexicanus</name>
    <name type="common">Blind cave fish</name>
    <name type="synonym">Astyanax fasciatus mexicanus</name>
    <dbReference type="NCBI Taxonomy" id="7994"/>
    <lineage>
        <taxon>Eukaryota</taxon>
        <taxon>Metazoa</taxon>
        <taxon>Chordata</taxon>
        <taxon>Craniata</taxon>
        <taxon>Vertebrata</taxon>
        <taxon>Euteleostomi</taxon>
        <taxon>Actinopterygii</taxon>
        <taxon>Neopterygii</taxon>
        <taxon>Teleostei</taxon>
        <taxon>Ostariophysi</taxon>
        <taxon>Characiformes</taxon>
        <taxon>Characoidei</taxon>
        <taxon>Acestrorhamphidae</taxon>
        <taxon>Acestrorhamphinae</taxon>
        <taxon>Astyanax</taxon>
    </lineage>
</organism>
<feature type="region of interest" description="Disordered" evidence="1">
    <location>
        <begin position="105"/>
        <end position="127"/>
    </location>
</feature>
<proteinExistence type="predicted"/>
<feature type="domain" description="DNA/RNA non-specific endonuclease/pyrophosphatase/phosphodiesterase" evidence="4">
    <location>
        <begin position="64"/>
        <end position="267"/>
    </location>
</feature>
<accession>A0A8T2KY07</accession>
<dbReference type="EMBL" id="JAICCE010000022">
    <property type="protein sequence ID" value="KAG9261641.1"/>
    <property type="molecule type" value="Genomic_DNA"/>
</dbReference>
<comment type="caution">
    <text evidence="5">The sequence shown here is derived from an EMBL/GenBank/DDBJ whole genome shotgun (WGS) entry which is preliminary data.</text>
</comment>
<gene>
    <name evidence="5" type="primary">ENDOD1</name>
    <name evidence="5" type="ORF">AMEX_G25226</name>
</gene>
<evidence type="ECO:0000313" key="5">
    <source>
        <dbReference type="EMBL" id="KAG9261641.1"/>
    </source>
</evidence>
<dbReference type="AlphaFoldDB" id="A0A8T2KY07"/>
<dbReference type="SMART" id="SM00892">
    <property type="entry name" value="Endonuclease_NS"/>
    <property type="match status" value="1"/>
</dbReference>
<dbReference type="GO" id="GO:0016787">
    <property type="term" value="F:hydrolase activity"/>
    <property type="evidence" value="ECO:0007669"/>
    <property type="project" value="InterPro"/>
</dbReference>
<dbReference type="InterPro" id="IPR039015">
    <property type="entry name" value="ENDOD1"/>
</dbReference>
<feature type="chain" id="PRO_5035770784" evidence="2">
    <location>
        <begin position="23"/>
        <end position="271"/>
    </location>
</feature>
<dbReference type="Proteomes" id="UP000752171">
    <property type="component" value="Unassembled WGS sequence"/>
</dbReference>
<dbReference type="GO" id="GO:0004519">
    <property type="term" value="F:endonuclease activity"/>
    <property type="evidence" value="ECO:0007669"/>
    <property type="project" value="UniProtKB-KW"/>
</dbReference>
<feature type="domain" description="ENPP1-3/EXOG-like endonuclease/phosphodiesterase" evidence="3">
    <location>
        <begin position="65"/>
        <end position="261"/>
    </location>
</feature>
<sequence length="271" mass="31258">MKLFAVLLLLLLLLGMFSLSVAEVVDSFKDTCPQFFIKDKNNQAITPTVFNAYQYKQICQFYKGEYRFATLYDTIHRIPVYSAYTYTITGNRKIKYNDWKIEPQVTDTSPNQADTSPNKADTSPNEKYTRGHLFPKSYAFSDQQKESTFTLTNTAPQIQKSNEEWAEEVEIPMRKVIKENCDEHYLVNIVTGVVPGDTWLPIQQGEKKNNQRVNIPRYFWTAYSCKSKNNDIKSNAYIAKQITGSPTDKLSIDELNKKLEKHYGTPFCVFG</sequence>
<evidence type="ECO:0000313" key="6">
    <source>
        <dbReference type="Proteomes" id="UP000752171"/>
    </source>
</evidence>
<keyword evidence="5" id="KW-0540">Nuclease</keyword>
<dbReference type="Pfam" id="PF01223">
    <property type="entry name" value="Endonuclease_NS"/>
    <property type="match status" value="1"/>
</dbReference>
<evidence type="ECO:0000256" key="1">
    <source>
        <dbReference type="SAM" id="MobiDB-lite"/>
    </source>
</evidence>
<keyword evidence="2" id="KW-0732">Signal</keyword>
<keyword evidence="5" id="KW-0378">Hydrolase</keyword>
<feature type="compositionally biased region" description="Polar residues" evidence="1">
    <location>
        <begin position="105"/>
        <end position="126"/>
    </location>
</feature>
<protein>
    <submittedName>
        <fullName evidence="5">Endonuclease domain-containing 1 protein-like</fullName>
    </submittedName>
</protein>
<dbReference type="InterPro" id="IPR044929">
    <property type="entry name" value="DNA/RNA_non-sp_Endonuclease_sf"/>
</dbReference>
<name>A0A8T2KY07_ASTMX</name>
<dbReference type="GO" id="GO:0046872">
    <property type="term" value="F:metal ion binding"/>
    <property type="evidence" value="ECO:0007669"/>
    <property type="project" value="InterPro"/>
</dbReference>
<dbReference type="Gene3D" id="3.40.570.10">
    <property type="entry name" value="Extracellular Endonuclease, subunit A"/>
    <property type="match status" value="1"/>
</dbReference>
<evidence type="ECO:0000259" key="4">
    <source>
        <dbReference type="SMART" id="SM00892"/>
    </source>
</evidence>
<evidence type="ECO:0000259" key="3">
    <source>
        <dbReference type="SMART" id="SM00477"/>
    </source>
</evidence>